<dbReference type="InterPro" id="IPR025966">
    <property type="entry name" value="OppC_N"/>
</dbReference>
<evidence type="ECO:0000313" key="8">
    <source>
        <dbReference type="EMBL" id="EPX84928.1"/>
    </source>
</evidence>
<dbReference type="PANTHER" id="PTHR30325:SF0">
    <property type="entry name" value="INNER MEMBRANE ABC TRANSPORTER PERMEASE PROTEIN YEJE"/>
    <property type="match status" value="1"/>
</dbReference>
<evidence type="ECO:0000256" key="3">
    <source>
        <dbReference type="ARBA" id="ARBA00022989"/>
    </source>
</evidence>
<keyword evidence="5" id="KW-0813">Transport</keyword>
<feature type="transmembrane region" description="Helical" evidence="5">
    <location>
        <begin position="197"/>
        <end position="220"/>
    </location>
</feature>
<dbReference type="HOGENOM" id="CLU_028518_1_0_5"/>
<dbReference type="Gene3D" id="1.10.3720.10">
    <property type="entry name" value="MetI-like"/>
    <property type="match status" value="1"/>
</dbReference>
<dbReference type="OrthoDB" id="9766870at2"/>
<reference evidence="8 9" key="1">
    <citation type="journal article" date="2013" name="Stand. Genomic Sci.">
        <title>Genome sequence of the reddish-pigmented Rubellimicrobium thermophilum type strain (DSM 16684(T)), a member of the Roseobacter clade.</title>
        <authorList>
            <person name="Fiebig A."/>
            <person name="Riedel T."/>
            <person name="Gronow S."/>
            <person name="Petersen J."/>
            <person name="Klenk H.P."/>
            <person name="Goker M."/>
        </authorList>
    </citation>
    <scope>NUCLEOTIDE SEQUENCE [LARGE SCALE GENOMIC DNA]</scope>
    <source>
        <strain evidence="8 9">DSM 16684</strain>
    </source>
</reference>
<dbReference type="GO" id="GO:0005886">
    <property type="term" value="C:plasma membrane"/>
    <property type="evidence" value="ECO:0007669"/>
    <property type="project" value="UniProtKB-SubCell"/>
</dbReference>
<dbReference type="AlphaFoldDB" id="S9QZ34"/>
<comment type="subcellular location">
    <subcellularLocation>
        <location evidence="1 5">Cell membrane</location>
        <topology evidence="1 5">Multi-pass membrane protein</topology>
    </subcellularLocation>
</comment>
<dbReference type="EMBL" id="AOLV01000019">
    <property type="protein sequence ID" value="EPX84928.1"/>
    <property type="molecule type" value="Genomic_DNA"/>
</dbReference>
<dbReference type="GO" id="GO:0042884">
    <property type="term" value="P:microcin transport"/>
    <property type="evidence" value="ECO:0007669"/>
    <property type="project" value="TreeGrafter"/>
</dbReference>
<organism evidence="8 9">
    <name type="scientific">Rubellimicrobium thermophilum DSM 16684</name>
    <dbReference type="NCBI Taxonomy" id="1123069"/>
    <lineage>
        <taxon>Bacteria</taxon>
        <taxon>Pseudomonadati</taxon>
        <taxon>Pseudomonadota</taxon>
        <taxon>Alphaproteobacteria</taxon>
        <taxon>Rhodobacterales</taxon>
        <taxon>Roseobacteraceae</taxon>
        <taxon>Rubellimicrobium</taxon>
    </lineage>
</organism>
<dbReference type="Proteomes" id="UP000015346">
    <property type="component" value="Unassembled WGS sequence"/>
</dbReference>
<dbReference type="RefSeq" id="WP_021098012.1">
    <property type="nucleotide sequence ID" value="NZ_KE557321.1"/>
</dbReference>
<feature type="compositionally biased region" description="Pro residues" evidence="6">
    <location>
        <begin position="12"/>
        <end position="22"/>
    </location>
</feature>
<feature type="transmembrane region" description="Helical" evidence="5">
    <location>
        <begin position="256"/>
        <end position="275"/>
    </location>
</feature>
<dbReference type="STRING" id="1123069.ruthe_01925"/>
<evidence type="ECO:0000256" key="2">
    <source>
        <dbReference type="ARBA" id="ARBA00022692"/>
    </source>
</evidence>
<keyword evidence="4 5" id="KW-0472">Membrane</keyword>
<dbReference type="PANTHER" id="PTHR30325">
    <property type="entry name" value="MEMBRANE COMPONENT OF ABC TRANSPORTER"/>
    <property type="match status" value="1"/>
</dbReference>
<dbReference type="Pfam" id="PF12911">
    <property type="entry name" value="OppC_N"/>
    <property type="match status" value="1"/>
</dbReference>
<feature type="transmembrane region" description="Helical" evidence="5">
    <location>
        <begin position="47"/>
        <end position="68"/>
    </location>
</feature>
<dbReference type="PATRIC" id="fig|1123069.3.peg.1893"/>
<dbReference type="SUPFAM" id="SSF161098">
    <property type="entry name" value="MetI-like"/>
    <property type="match status" value="1"/>
</dbReference>
<dbReference type="Pfam" id="PF00528">
    <property type="entry name" value="BPD_transp_1"/>
    <property type="match status" value="1"/>
</dbReference>
<keyword evidence="9" id="KW-1185">Reference proteome</keyword>
<protein>
    <submittedName>
        <fullName evidence="8">ABC-type uncharacterized transport system, permease component</fullName>
    </submittedName>
</protein>
<gene>
    <name evidence="8" type="ORF">ruthe_01925</name>
</gene>
<evidence type="ECO:0000256" key="1">
    <source>
        <dbReference type="ARBA" id="ARBA00004651"/>
    </source>
</evidence>
<dbReference type="CDD" id="cd06261">
    <property type="entry name" value="TM_PBP2"/>
    <property type="match status" value="1"/>
</dbReference>
<comment type="similarity">
    <text evidence="5">Belongs to the binding-protein-dependent transport system permease family.</text>
</comment>
<comment type="caution">
    <text evidence="8">The sequence shown here is derived from an EMBL/GenBank/DDBJ whole genome shotgun (WGS) entry which is preliminary data.</text>
</comment>
<dbReference type="InterPro" id="IPR000515">
    <property type="entry name" value="MetI-like"/>
</dbReference>
<dbReference type="GO" id="GO:0055085">
    <property type="term" value="P:transmembrane transport"/>
    <property type="evidence" value="ECO:0007669"/>
    <property type="project" value="InterPro"/>
</dbReference>
<evidence type="ECO:0000259" key="7">
    <source>
        <dbReference type="PROSITE" id="PS50928"/>
    </source>
</evidence>
<feature type="transmembrane region" description="Helical" evidence="5">
    <location>
        <begin position="232"/>
        <end position="250"/>
    </location>
</feature>
<feature type="transmembrane region" description="Helical" evidence="5">
    <location>
        <begin position="312"/>
        <end position="339"/>
    </location>
</feature>
<evidence type="ECO:0000256" key="6">
    <source>
        <dbReference type="SAM" id="MobiDB-lite"/>
    </source>
</evidence>
<sequence>MADSLPQTTPSMPVPPPPPAPLRPARRPWLSPLNRRRWRNFRRNRRAFWSLVIFSVLFGLSLFAEFLANDKPLLLSFRGELRMPIFTYYSEADFGGDLPLPARYQDEETRCLIETGGLEACYDDPQGLIAAARAGTITDPAFHRGWIIFPPIPYSYTTIVDRPGAALSPPDRHNWLGTDYNKRDVAALVIYGFRLSILFALIVTLASSIIGIAAGALQGYTGGWTDLILQRVIEIWSGTPSLYVIIILFAVLGRSFWLLVLLIILFSWPALVGVVRAEFLRARNFEYVRAARALGVSDRTIMFRHLLPNAMVATLTMLPFLVTGAIGTLAGLDFLGYGLPSSAPSLGKLSLQAKDHLHAPWLGLTAFFTFAIMLALLVFIFEGVRDAFDPRKTFA</sequence>
<evidence type="ECO:0000256" key="4">
    <source>
        <dbReference type="ARBA" id="ARBA00023136"/>
    </source>
</evidence>
<feature type="domain" description="ABC transmembrane type-1" evidence="7">
    <location>
        <begin position="193"/>
        <end position="385"/>
    </location>
</feature>
<name>S9QZ34_9RHOB</name>
<keyword evidence="3 5" id="KW-1133">Transmembrane helix</keyword>
<feature type="region of interest" description="Disordered" evidence="6">
    <location>
        <begin position="1"/>
        <end position="26"/>
    </location>
</feature>
<feature type="transmembrane region" description="Helical" evidence="5">
    <location>
        <begin position="359"/>
        <end position="381"/>
    </location>
</feature>
<accession>S9QZ34</accession>
<dbReference type="PROSITE" id="PS50928">
    <property type="entry name" value="ABC_TM1"/>
    <property type="match status" value="1"/>
</dbReference>
<dbReference type="InterPro" id="IPR035906">
    <property type="entry name" value="MetI-like_sf"/>
</dbReference>
<evidence type="ECO:0000256" key="5">
    <source>
        <dbReference type="RuleBase" id="RU363032"/>
    </source>
</evidence>
<keyword evidence="2 5" id="KW-0812">Transmembrane</keyword>
<evidence type="ECO:0000313" key="9">
    <source>
        <dbReference type="Proteomes" id="UP000015346"/>
    </source>
</evidence>
<proteinExistence type="inferred from homology"/>